<evidence type="ECO:0000256" key="5">
    <source>
        <dbReference type="ARBA" id="ARBA00012927"/>
    </source>
</evidence>
<dbReference type="GO" id="GO:0008198">
    <property type="term" value="F:ferrous iron binding"/>
    <property type="evidence" value="ECO:0007669"/>
    <property type="project" value="TreeGrafter"/>
</dbReference>
<reference evidence="10 11" key="1">
    <citation type="submission" date="2009-01" db="EMBL/GenBank/DDBJ databases">
        <authorList>
            <person name="Qin X."/>
            <person name="Bachman B."/>
            <person name="Battles P."/>
            <person name="Bell A."/>
            <person name="Bess C."/>
            <person name="Bickham C."/>
            <person name="Chaboub L."/>
            <person name="Chen D."/>
            <person name="Coyle M."/>
            <person name="Deiros D.R."/>
            <person name="Dinh H."/>
            <person name="Forbes L."/>
            <person name="Fowler G."/>
            <person name="Francisco L."/>
            <person name="Fu Q."/>
            <person name="Gubbala S."/>
            <person name="Hale W."/>
            <person name="Han Y."/>
            <person name="Hemphill L."/>
            <person name="Highlander S.K."/>
            <person name="Hirani K."/>
            <person name="Hogues M."/>
            <person name="Jackson L."/>
            <person name="Jakkamsetti A."/>
            <person name="Javaid M."/>
            <person name="Jiang H."/>
            <person name="Korchina V."/>
            <person name="Kovar C."/>
            <person name="Lara F."/>
            <person name="Lee S."/>
            <person name="Mata R."/>
            <person name="Mathew T."/>
            <person name="Moen C."/>
            <person name="Morales K."/>
            <person name="Munidasa M."/>
            <person name="Nazareth L."/>
            <person name="Ngo R."/>
            <person name="Nguyen L."/>
            <person name="Okwuonu G."/>
            <person name="Ongeri F."/>
            <person name="Patil S."/>
            <person name="Petrosino J."/>
            <person name="Pham C."/>
            <person name="Pham P."/>
            <person name="Pu L.-L."/>
            <person name="Puazo M."/>
            <person name="Raj R."/>
            <person name="Reid J."/>
            <person name="Rouhana J."/>
            <person name="Saada N."/>
            <person name="Shang Y."/>
            <person name="Simmons D."/>
            <person name="Thornton R."/>
            <person name="Warren J."/>
            <person name="Weissenberger G."/>
            <person name="Zhang J."/>
            <person name="Zhang L."/>
            <person name="Zhou C."/>
            <person name="Zhu D."/>
            <person name="Muzny D."/>
            <person name="Worley K."/>
            <person name="Gibbs R."/>
        </authorList>
    </citation>
    <scope>NUCLEOTIDE SEQUENCE [LARGE SCALE GENOMIC DNA]</scope>
    <source>
        <strain evidence="10 11">ATCC 33300</strain>
    </source>
</reference>
<dbReference type="GO" id="GO:0042840">
    <property type="term" value="P:D-glucuronate catabolic process"/>
    <property type="evidence" value="ECO:0007669"/>
    <property type="project" value="TreeGrafter"/>
</dbReference>
<dbReference type="SUPFAM" id="SSF51658">
    <property type="entry name" value="Xylose isomerase-like"/>
    <property type="match status" value="1"/>
</dbReference>
<sequence length="411" mass="46723">MGKPLCRWRFQLMVRCIIFKVKNQKMNRLEQTWRWYGPNDPVSLQDVKQAGATGIVSALHHIPHGEIWTLGDIKERKAIIEAAGLTWSVVESVPVHEAIKTKSENAGLYIENYKQSLRNLAECGIHTVCYNFMPVLDWTRTHLDYGMTDGSKALYFNWFDLAFFDLYILKRAGAEQDYPRAVLEEALAKSHQYTKADIDKLSENILMGIPSEKGITLEDLTQSIRVYQHIGKDGLRDNLLWFLSQIAETCEQNQIRMTIHPDDPPYPILGLPRIASDKDDFEFIIKGVDQAFNGVCFCTGSLGAGVSNNVLDIFNVVKERVYFAHLRNVKKDVFGNFYEADHLDGDVDMYQVMKVLTAENQKREKAIPFRPDHGHQMLDDLNKVTNPGYSAIGRLRGLAELRGLELGILGS</sequence>
<dbReference type="AlphaFoldDB" id="C2FSS4"/>
<dbReference type="NCBIfam" id="NF003027">
    <property type="entry name" value="PRK03906.1"/>
    <property type="match status" value="1"/>
</dbReference>
<dbReference type="GO" id="GO:0030145">
    <property type="term" value="F:manganese ion binding"/>
    <property type="evidence" value="ECO:0007669"/>
    <property type="project" value="TreeGrafter"/>
</dbReference>
<dbReference type="NCBIfam" id="TIGR00695">
    <property type="entry name" value="uxuA"/>
    <property type="match status" value="1"/>
</dbReference>
<evidence type="ECO:0000256" key="9">
    <source>
        <dbReference type="HAMAP-Rule" id="MF_00106"/>
    </source>
</evidence>
<dbReference type="HOGENOM" id="CLU_058621_2_0_10"/>
<comment type="pathway">
    <text evidence="3 9">Carbohydrate metabolism; pentose and glucuronate interconversion.</text>
</comment>
<dbReference type="Proteomes" id="UP000006241">
    <property type="component" value="Unassembled WGS sequence"/>
</dbReference>
<comment type="caution">
    <text evidence="10">The sequence shown here is derived from an EMBL/GenBank/DDBJ whole genome shotgun (WGS) entry which is preliminary data.</text>
</comment>
<dbReference type="HAMAP" id="MF_00106">
    <property type="entry name" value="UxuA"/>
    <property type="match status" value="1"/>
</dbReference>
<dbReference type="InterPro" id="IPR004628">
    <property type="entry name" value="Man_deHydtase"/>
</dbReference>
<evidence type="ECO:0000256" key="3">
    <source>
        <dbReference type="ARBA" id="ARBA00004892"/>
    </source>
</evidence>
<comment type="similarity">
    <text evidence="4 9">Belongs to the mannonate dehydratase family.</text>
</comment>
<dbReference type="Pfam" id="PF03786">
    <property type="entry name" value="UxuA"/>
    <property type="match status" value="1"/>
</dbReference>
<evidence type="ECO:0000256" key="1">
    <source>
        <dbReference type="ARBA" id="ARBA00001794"/>
    </source>
</evidence>
<evidence type="ECO:0000313" key="10">
    <source>
        <dbReference type="EMBL" id="EEI94048.1"/>
    </source>
</evidence>
<dbReference type="EC" id="4.2.1.8" evidence="5 9"/>
<evidence type="ECO:0000313" key="11">
    <source>
        <dbReference type="Proteomes" id="UP000006241"/>
    </source>
</evidence>
<organism evidence="10 11">
    <name type="scientific">Sphingobacterium spiritivorum ATCC 33300</name>
    <dbReference type="NCBI Taxonomy" id="525372"/>
    <lineage>
        <taxon>Bacteria</taxon>
        <taxon>Pseudomonadati</taxon>
        <taxon>Bacteroidota</taxon>
        <taxon>Sphingobacteriia</taxon>
        <taxon>Sphingobacteriales</taxon>
        <taxon>Sphingobacteriaceae</taxon>
        <taxon>Sphingobacterium</taxon>
    </lineage>
</organism>
<keyword evidence="6 9" id="KW-0408">Iron</keyword>
<dbReference type="PANTHER" id="PTHR30387">
    <property type="entry name" value="MANNONATE DEHYDRATASE"/>
    <property type="match status" value="1"/>
</dbReference>
<comment type="function">
    <text evidence="2 9">Catalyzes the dehydration of D-mannonate.</text>
</comment>
<evidence type="ECO:0000256" key="7">
    <source>
        <dbReference type="ARBA" id="ARBA00023211"/>
    </source>
</evidence>
<evidence type="ECO:0000256" key="4">
    <source>
        <dbReference type="ARBA" id="ARBA00007389"/>
    </source>
</evidence>
<dbReference type="EMBL" id="ACHB01000007">
    <property type="protein sequence ID" value="EEI94048.1"/>
    <property type="molecule type" value="Genomic_DNA"/>
</dbReference>
<keyword evidence="7 9" id="KW-0464">Manganese</keyword>
<evidence type="ECO:0000256" key="2">
    <source>
        <dbReference type="ARBA" id="ARBA00002713"/>
    </source>
</evidence>
<keyword evidence="8 9" id="KW-0456">Lyase</keyword>
<dbReference type="InterPro" id="IPR036237">
    <property type="entry name" value="Xyl_isomerase-like_sf"/>
</dbReference>
<dbReference type="UniPathway" id="UPA00246"/>
<dbReference type="PIRSF" id="PIRSF016049">
    <property type="entry name" value="Man_dehyd"/>
    <property type="match status" value="1"/>
</dbReference>
<name>C2FSS4_SPHSI</name>
<dbReference type="PANTHER" id="PTHR30387:SF2">
    <property type="entry name" value="MANNONATE DEHYDRATASE"/>
    <property type="match status" value="1"/>
</dbReference>
<evidence type="ECO:0000256" key="8">
    <source>
        <dbReference type="ARBA" id="ARBA00023239"/>
    </source>
</evidence>
<dbReference type="Gene3D" id="3.20.20.150">
    <property type="entry name" value="Divalent-metal-dependent TIM barrel enzymes"/>
    <property type="match status" value="1"/>
</dbReference>
<comment type="cofactor">
    <cofactor evidence="9">
        <name>Fe(2+)</name>
        <dbReference type="ChEBI" id="CHEBI:29033"/>
    </cofactor>
    <cofactor evidence="9">
        <name>Mn(2+)</name>
        <dbReference type="ChEBI" id="CHEBI:29035"/>
    </cofactor>
</comment>
<accession>C2FSS4</accession>
<evidence type="ECO:0000256" key="6">
    <source>
        <dbReference type="ARBA" id="ARBA00023004"/>
    </source>
</evidence>
<protein>
    <recommendedName>
        <fullName evidence="5 9">Mannonate dehydratase</fullName>
        <ecNumber evidence="5 9">4.2.1.8</ecNumber>
    </recommendedName>
    <alternativeName>
        <fullName evidence="9">D-mannonate hydro-lyase</fullName>
    </alternativeName>
</protein>
<gene>
    <name evidence="9 10" type="primary">uxuA</name>
    <name evidence="10" type="ORF">HMPREF0765_0380</name>
</gene>
<comment type="catalytic activity">
    <reaction evidence="1 9">
        <text>D-mannonate = 2-dehydro-3-deoxy-D-gluconate + H2O</text>
        <dbReference type="Rhea" id="RHEA:20097"/>
        <dbReference type="ChEBI" id="CHEBI:15377"/>
        <dbReference type="ChEBI" id="CHEBI:17767"/>
        <dbReference type="ChEBI" id="CHEBI:57990"/>
        <dbReference type="EC" id="4.2.1.8"/>
    </reaction>
</comment>
<dbReference type="GO" id="GO:0008927">
    <property type="term" value="F:mannonate dehydratase activity"/>
    <property type="evidence" value="ECO:0007669"/>
    <property type="project" value="UniProtKB-UniRule"/>
</dbReference>
<proteinExistence type="inferred from homology"/>